<keyword evidence="1" id="KW-0472">Membrane</keyword>
<keyword evidence="1" id="KW-1133">Transmembrane helix</keyword>
<comment type="caution">
    <text evidence="2">The sequence shown here is derived from an EMBL/GenBank/DDBJ whole genome shotgun (WGS) entry which is preliminary data.</text>
</comment>
<sequence length="471" mass="51304">MGPTWSDIHIQRGSGQTSFEGSTAHRCLMELVFFLARTKLEIPFHACADQAYASIAVDDKAMEQKLIDSSAFDLGLSHWHAMEGDDETSMESSEDLRKGDNLIRVRFARLVRQKFGQGPTDLRPAPNCSMDPTTNVTSFAPEGETAFDLWIEKSFLDGYALAAVGYGVLLALTWQTMHAFFSLPQKSRPWGLVGYAAMIFALATIGFGSATKINERSFVQDRNAPGGPSGFEIISFASPVNMMGVVAYVTLSWIADGLVLWRFWLVWGSNYVYTIFPAMMLLGSIATSLALIVTSFQLENSFWAARSVQFGTAYWSLSISLNILLTLLIAGRILVIRKRVKRTLGSQHAQKYFSAAAMIIESASLYAVVGLIFIVTYARSSSVQNLVFPVLGQVQGIAPMLILSRVAQGRAWSQSTIQATTALSINGANGASTTNIGLGSLASRQGAPDTVKGVHIVTDKHTDSFPYTSDV</sequence>
<evidence type="ECO:0000256" key="1">
    <source>
        <dbReference type="SAM" id="Phobius"/>
    </source>
</evidence>
<keyword evidence="1" id="KW-0812">Transmembrane</keyword>
<protein>
    <submittedName>
        <fullName evidence="2">Uncharacterized protein</fullName>
    </submittedName>
</protein>
<organism evidence="2 3">
    <name type="scientific">Mycena indigotica</name>
    <dbReference type="NCBI Taxonomy" id="2126181"/>
    <lineage>
        <taxon>Eukaryota</taxon>
        <taxon>Fungi</taxon>
        <taxon>Dikarya</taxon>
        <taxon>Basidiomycota</taxon>
        <taxon>Agaricomycotina</taxon>
        <taxon>Agaricomycetes</taxon>
        <taxon>Agaricomycetidae</taxon>
        <taxon>Agaricales</taxon>
        <taxon>Marasmiineae</taxon>
        <taxon>Mycenaceae</taxon>
        <taxon>Mycena</taxon>
    </lineage>
</organism>
<dbReference type="GeneID" id="59352113"/>
<feature type="transmembrane region" description="Helical" evidence="1">
    <location>
        <begin position="313"/>
        <end position="335"/>
    </location>
</feature>
<feature type="transmembrane region" description="Helical" evidence="1">
    <location>
        <begin position="355"/>
        <end position="377"/>
    </location>
</feature>
<dbReference type="RefSeq" id="XP_037214095.1">
    <property type="nucleotide sequence ID" value="XM_037369597.1"/>
</dbReference>
<evidence type="ECO:0000313" key="2">
    <source>
        <dbReference type="EMBL" id="KAF7290735.1"/>
    </source>
</evidence>
<proteinExistence type="predicted"/>
<feature type="transmembrane region" description="Helical" evidence="1">
    <location>
        <begin position="245"/>
        <end position="264"/>
    </location>
</feature>
<keyword evidence="3" id="KW-1185">Reference proteome</keyword>
<gene>
    <name evidence="2" type="ORF">MIND_01314200</name>
</gene>
<feature type="transmembrane region" description="Helical" evidence="1">
    <location>
        <begin position="159"/>
        <end position="180"/>
    </location>
</feature>
<feature type="transmembrane region" description="Helical" evidence="1">
    <location>
        <begin position="271"/>
        <end position="293"/>
    </location>
</feature>
<dbReference type="EMBL" id="JACAZF010000014">
    <property type="protein sequence ID" value="KAF7290735.1"/>
    <property type="molecule type" value="Genomic_DNA"/>
</dbReference>
<feature type="transmembrane region" description="Helical" evidence="1">
    <location>
        <begin position="192"/>
        <end position="210"/>
    </location>
</feature>
<reference evidence="2" key="1">
    <citation type="submission" date="2020-05" db="EMBL/GenBank/DDBJ databases">
        <title>Mycena genomes resolve the evolution of fungal bioluminescence.</title>
        <authorList>
            <person name="Tsai I.J."/>
        </authorList>
    </citation>
    <scope>NUCLEOTIDE SEQUENCE</scope>
    <source>
        <strain evidence="2">171206Taipei</strain>
    </source>
</reference>
<name>A0A8H6RZU2_9AGAR</name>
<dbReference type="OrthoDB" id="2905268at2759"/>
<evidence type="ECO:0000313" key="3">
    <source>
        <dbReference type="Proteomes" id="UP000636479"/>
    </source>
</evidence>
<dbReference type="Proteomes" id="UP000636479">
    <property type="component" value="Unassembled WGS sequence"/>
</dbReference>
<accession>A0A8H6RZU2</accession>
<dbReference type="AlphaFoldDB" id="A0A8H6RZU2"/>